<evidence type="ECO:0000259" key="12">
    <source>
        <dbReference type="PROSITE" id="PS52035"/>
    </source>
</evidence>
<evidence type="ECO:0000313" key="14">
    <source>
        <dbReference type="Proteomes" id="UP001174196"/>
    </source>
</evidence>
<gene>
    <name evidence="13" type="ORF">NWF35_10365</name>
</gene>
<dbReference type="Pfam" id="PF01381">
    <property type="entry name" value="HTH_3"/>
    <property type="match status" value="1"/>
</dbReference>
<accession>A0ABT8IP34</accession>
<dbReference type="SMART" id="SM00631">
    <property type="entry name" value="Zn_pept"/>
    <property type="match status" value="1"/>
</dbReference>
<sequence length="625" mass="69572">MPELDLIQIGSIIRKVRKGKGLRLEDFADENISPATVSNIERGVPHVNAEKVMYLLKKLGLSLEQIPELLVGEDEKAEHLVSSKKAGRGLMTHKKWLSLFAAVVLVFSSLAVAQAEPSTPYYGKSYSQPDKVLKLYPDPEERFDTPAFTSGKERFTSQEEMMAFLRGLESKSPWVEMEVIGHSQEGREIPALFFQKGSGKKKPTVWLQGQIHGNEPAAGEAVLVMAEKLAGPYGKKLLDKINVVIVPRVNPDGSYAFERQMTNGLDGNRDHLKFDTQEVRAVHSLFNRVQPEVAIDAHEYNPKPELLKDIGKEGSLKYHDLLILSGKNLNIPKQVRSFADDMSEKAKKALAEKGFSSGDYYTATKKGGKLELTEGGPEPRIGRNSFALKPSLSFLVETRGIGIGRENFPRRVAAQVTTHESLLETTAQSADEIKRLVDQAREEIIDKGRTVGDDDKIVVVSQATEIPDSTLPVVDIAEGKVKEVPVRWFSHTKGKPVLTRERPTAYLLSPDQEETVERLRNAGVNIQRLKKEIVLSVESYTVLSKETSNEPYEGHPQHHVTTATAIETVHFPAGSWVIPMDQPTANLAALALEPESTDSYVTFGFIRSEAGNKLPIYRYMEEKKW</sequence>
<dbReference type="Pfam" id="PF00246">
    <property type="entry name" value="Peptidase_M14"/>
    <property type="match status" value="1"/>
</dbReference>
<name>A0ABT8IP34_9BACL</name>
<dbReference type="InterPro" id="IPR000834">
    <property type="entry name" value="Peptidase_M14"/>
</dbReference>
<dbReference type="PROSITE" id="PS52035">
    <property type="entry name" value="PEPTIDASE_M14"/>
    <property type="match status" value="1"/>
</dbReference>
<evidence type="ECO:0000256" key="3">
    <source>
        <dbReference type="ARBA" id="ARBA00005988"/>
    </source>
</evidence>
<keyword evidence="9" id="KW-0325">Glycoprotein</keyword>
<evidence type="ECO:0000256" key="7">
    <source>
        <dbReference type="ARBA" id="ARBA00022801"/>
    </source>
</evidence>
<dbReference type="Gene3D" id="1.10.260.40">
    <property type="entry name" value="lambda repressor-like DNA-binding domains"/>
    <property type="match status" value="1"/>
</dbReference>
<keyword evidence="8" id="KW-0843">Virulence</keyword>
<keyword evidence="7" id="KW-0378">Hydrolase</keyword>
<evidence type="ECO:0000256" key="1">
    <source>
        <dbReference type="ARBA" id="ARBA00001947"/>
    </source>
</evidence>
<dbReference type="InterPro" id="IPR010982">
    <property type="entry name" value="Lambda_DNA-bd_dom_sf"/>
</dbReference>
<feature type="domain" description="HTH cro/C1-type" evidence="11">
    <location>
        <begin position="13"/>
        <end position="66"/>
    </location>
</feature>
<comment type="similarity">
    <text evidence="3 10">Belongs to the peptidase M14 family.</text>
</comment>
<feature type="domain" description="Peptidase M14" evidence="12">
    <location>
        <begin position="154"/>
        <end position="395"/>
    </location>
</feature>
<organism evidence="13 14">
    <name type="scientific">Polycladomyces subterraneus</name>
    <dbReference type="NCBI Taxonomy" id="1016997"/>
    <lineage>
        <taxon>Bacteria</taxon>
        <taxon>Bacillati</taxon>
        <taxon>Bacillota</taxon>
        <taxon>Bacilli</taxon>
        <taxon>Bacillales</taxon>
        <taxon>Thermoactinomycetaceae</taxon>
        <taxon>Polycladomyces</taxon>
    </lineage>
</organism>
<evidence type="ECO:0000256" key="9">
    <source>
        <dbReference type="ARBA" id="ARBA00023180"/>
    </source>
</evidence>
<evidence type="ECO:0000256" key="2">
    <source>
        <dbReference type="ARBA" id="ARBA00004613"/>
    </source>
</evidence>
<evidence type="ECO:0000259" key="11">
    <source>
        <dbReference type="PROSITE" id="PS50943"/>
    </source>
</evidence>
<proteinExistence type="inferred from homology"/>
<keyword evidence="5" id="KW-0645">Protease</keyword>
<dbReference type="CDD" id="cd06242">
    <property type="entry name" value="M14-like"/>
    <property type="match status" value="1"/>
</dbReference>
<protein>
    <submittedName>
        <fullName evidence="13">M14 family zinc carboxypeptidase</fullName>
    </submittedName>
</protein>
<dbReference type="PANTHER" id="PTHR11705:SF83">
    <property type="entry name" value="INACTIVE METALLOCARBOXYPEPTIDASE ECM14"/>
    <property type="match status" value="1"/>
</dbReference>
<evidence type="ECO:0000256" key="10">
    <source>
        <dbReference type="PROSITE-ProRule" id="PRU01379"/>
    </source>
</evidence>
<keyword evidence="4" id="KW-0964">Secreted</keyword>
<dbReference type="SUPFAM" id="SSF53187">
    <property type="entry name" value="Zn-dependent exopeptidases"/>
    <property type="match status" value="1"/>
</dbReference>
<evidence type="ECO:0000256" key="8">
    <source>
        <dbReference type="ARBA" id="ARBA00023026"/>
    </source>
</evidence>
<evidence type="ECO:0000256" key="5">
    <source>
        <dbReference type="ARBA" id="ARBA00022670"/>
    </source>
</evidence>
<evidence type="ECO:0000256" key="6">
    <source>
        <dbReference type="ARBA" id="ARBA00022729"/>
    </source>
</evidence>
<dbReference type="PANTHER" id="PTHR11705">
    <property type="entry name" value="PROTEASE FAMILY M14 CARBOXYPEPTIDASE A,B"/>
    <property type="match status" value="1"/>
</dbReference>
<dbReference type="SMART" id="SM00530">
    <property type="entry name" value="HTH_XRE"/>
    <property type="match status" value="1"/>
</dbReference>
<dbReference type="InterPro" id="IPR001387">
    <property type="entry name" value="Cro/C1-type_HTH"/>
</dbReference>
<comment type="subcellular location">
    <subcellularLocation>
        <location evidence="2">Secreted</location>
    </subcellularLocation>
</comment>
<keyword evidence="14" id="KW-1185">Reference proteome</keyword>
<dbReference type="EMBL" id="JANRHH010000037">
    <property type="protein sequence ID" value="MDN4594301.1"/>
    <property type="molecule type" value="Genomic_DNA"/>
</dbReference>
<dbReference type="CDD" id="cd00093">
    <property type="entry name" value="HTH_XRE"/>
    <property type="match status" value="1"/>
</dbReference>
<dbReference type="PROSITE" id="PS50943">
    <property type="entry name" value="HTH_CROC1"/>
    <property type="match status" value="1"/>
</dbReference>
<comment type="caution">
    <text evidence="10">Lacks conserved residue(s) required for the propagation of feature annotation.</text>
</comment>
<evidence type="ECO:0000313" key="13">
    <source>
        <dbReference type="EMBL" id="MDN4594301.1"/>
    </source>
</evidence>
<dbReference type="SUPFAM" id="SSF47413">
    <property type="entry name" value="lambda repressor-like DNA-binding domains"/>
    <property type="match status" value="1"/>
</dbReference>
<evidence type="ECO:0000256" key="4">
    <source>
        <dbReference type="ARBA" id="ARBA00022525"/>
    </source>
</evidence>
<comment type="cofactor">
    <cofactor evidence="1">
        <name>Zn(2+)</name>
        <dbReference type="ChEBI" id="CHEBI:29105"/>
    </cofactor>
</comment>
<dbReference type="GO" id="GO:0004180">
    <property type="term" value="F:carboxypeptidase activity"/>
    <property type="evidence" value="ECO:0007669"/>
    <property type="project" value="UniProtKB-KW"/>
</dbReference>
<dbReference type="RefSeq" id="WP_301238978.1">
    <property type="nucleotide sequence ID" value="NZ_JANRHH010000037.1"/>
</dbReference>
<dbReference type="Gene3D" id="3.40.630.10">
    <property type="entry name" value="Zn peptidases"/>
    <property type="match status" value="1"/>
</dbReference>
<keyword evidence="13" id="KW-0121">Carboxypeptidase</keyword>
<dbReference type="Proteomes" id="UP001174196">
    <property type="component" value="Unassembled WGS sequence"/>
</dbReference>
<keyword evidence="6" id="KW-0732">Signal</keyword>
<comment type="caution">
    <text evidence="13">The sequence shown here is derived from an EMBL/GenBank/DDBJ whole genome shotgun (WGS) entry which is preliminary data.</text>
</comment>
<reference evidence="13" key="1">
    <citation type="submission" date="2022-08" db="EMBL/GenBank/DDBJ databases">
        <title>Polycladomyces zharkentsis sp. nov., a novel thermophilic CMC and starch-degrading bacterium isolated from a geothermal spring in Kazakhstan.</title>
        <authorList>
            <person name="Mashzhan A."/>
            <person name="Kistaubaeva A."/>
            <person name="Javier-Lopez R."/>
            <person name="Birkeland N.-K."/>
        </authorList>
    </citation>
    <scope>NUCLEOTIDE SEQUENCE</scope>
    <source>
        <strain evidence="13">KSR 13</strain>
    </source>
</reference>